<evidence type="ECO:0000313" key="10">
    <source>
        <dbReference type="EMBL" id="TGK17247.1"/>
    </source>
</evidence>
<dbReference type="GO" id="GO:0009244">
    <property type="term" value="P:lipopolysaccharide core region biosynthetic process"/>
    <property type="evidence" value="ECO:0007669"/>
    <property type="project" value="UniProtKB-UniPathway"/>
</dbReference>
<feature type="domain" description="Cytidyltransferase-like" evidence="9">
    <location>
        <begin position="28"/>
        <end position="135"/>
    </location>
</feature>
<dbReference type="GO" id="GO:0005829">
    <property type="term" value="C:cytosol"/>
    <property type="evidence" value="ECO:0007669"/>
    <property type="project" value="TreeGrafter"/>
</dbReference>
<feature type="domain" description="Carbohydrate kinase PfkB" evidence="8">
    <location>
        <begin position="192"/>
        <end position="491"/>
    </location>
</feature>
<dbReference type="InterPro" id="IPR004821">
    <property type="entry name" value="Cyt_trans-like"/>
</dbReference>
<evidence type="ECO:0000256" key="3">
    <source>
        <dbReference type="ARBA" id="ARBA00004713"/>
    </source>
</evidence>
<dbReference type="Proteomes" id="UP000297855">
    <property type="component" value="Unassembled WGS sequence"/>
</dbReference>
<dbReference type="PANTHER" id="PTHR46969:SF1">
    <property type="entry name" value="BIFUNCTIONAL PROTEIN HLDE"/>
    <property type="match status" value="1"/>
</dbReference>
<dbReference type="SUPFAM" id="SSF53613">
    <property type="entry name" value="Ribokinase-like"/>
    <property type="match status" value="1"/>
</dbReference>
<evidence type="ECO:0000256" key="2">
    <source>
        <dbReference type="ARBA" id="ARBA00003753"/>
    </source>
</evidence>
<name>A0A4R9GM64_9LEPT</name>
<dbReference type="OrthoDB" id="9802794at2"/>
<gene>
    <name evidence="10" type="ORF">EHO61_12595</name>
</gene>
<comment type="caution">
    <text evidence="10">The sequence shown here is derived from an EMBL/GenBank/DDBJ whole genome shotgun (WGS) entry which is preliminary data.</text>
</comment>
<comment type="pathway">
    <text evidence="3">Bacterial outer membrane biogenesis; LPS core biosynthesis.</text>
</comment>
<comment type="function">
    <text evidence="1">Catalyzes the phosphorylation of D-glycero-D-manno-heptose 7-phosphate at the C-1 position to selectively form D-glycero-beta-D-manno-heptose-1,7-bisphosphate.</text>
</comment>
<sequence length="508" mass="55977">MTSSSQKILSVSDLSQLEDSNAEHPFVLCYGHFNVIHPGHIRFLQYARSLSKGLKVAVLGDENIEAKRNKYFHQMERAEGVASLHFVDSVFVLDKISLEQLIHRIHPAVLVLGKEFENSQRQDIREAIAAIQEKGGQVVFHAGEIHYASSDLLHGSQSEIESERRHLFLQSCKRQGVNSDGLLSRIGNFSKSKILVIGDTIVDQYVACDAIGMSAEAPVLVVRELETKEFVGGAGVVAAHVKALGAECSFLSVVGEDENAELVRKELEGQGIKVHLIRDSTRPTTFKIRYMVENQKLFRVSRLKEHSLSKSVEDKFLERLKSLADGVDGILICDFVYGVVTPKVLSEIQSIAREKGIFLFGDLQCSSQVGNVAKFEDFHLICPTEREARIALSNHEDGVEWIANTLLERTRSENLLVKLGAEGFIAYSNDSPDYFRKKEHFPALVSNPVDVAGAGDSLFAAMAISMCSGANLMEASAIGACVAALAVQIIGNIPVSRQKLENFIKNLE</sequence>
<keyword evidence="7" id="KW-0119">Carbohydrate metabolism</keyword>
<dbReference type="Gene3D" id="3.40.1190.20">
    <property type="match status" value="1"/>
</dbReference>
<evidence type="ECO:0000256" key="6">
    <source>
        <dbReference type="ARBA" id="ARBA00023268"/>
    </source>
</evidence>
<organism evidence="10 11">
    <name type="scientific">Leptospira fluminis</name>
    <dbReference type="NCBI Taxonomy" id="2484979"/>
    <lineage>
        <taxon>Bacteria</taxon>
        <taxon>Pseudomonadati</taxon>
        <taxon>Spirochaetota</taxon>
        <taxon>Spirochaetia</taxon>
        <taxon>Leptospirales</taxon>
        <taxon>Leptospiraceae</taxon>
        <taxon>Leptospira</taxon>
    </lineage>
</organism>
<dbReference type="EMBL" id="RQEV01000012">
    <property type="protein sequence ID" value="TGK17247.1"/>
    <property type="molecule type" value="Genomic_DNA"/>
</dbReference>
<evidence type="ECO:0000313" key="11">
    <source>
        <dbReference type="Proteomes" id="UP000297855"/>
    </source>
</evidence>
<dbReference type="InterPro" id="IPR011913">
    <property type="entry name" value="RfaE_dom_I"/>
</dbReference>
<dbReference type="AlphaFoldDB" id="A0A4R9GM64"/>
<dbReference type="NCBIfam" id="TIGR00125">
    <property type="entry name" value="cyt_tran_rel"/>
    <property type="match status" value="1"/>
</dbReference>
<comment type="function">
    <text evidence="2">Catalyzes the ADP transfer from ATP to D-glycero-beta-D-manno-heptose 1-phosphate, yielding ADP-D-glycero-beta-D-manno-heptose.</text>
</comment>
<dbReference type="InterPro" id="IPR011611">
    <property type="entry name" value="PfkB_dom"/>
</dbReference>
<accession>A0A4R9GM64</accession>
<dbReference type="CDD" id="cd01172">
    <property type="entry name" value="RfaE_like"/>
    <property type="match status" value="1"/>
</dbReference>
<dbReference type="InterPro" id="IPR014729">
    <property type="entry name" value="Rossmann-like_a/b/a_fold"/>
</dbReference>
<evidence type="ECO:0000259" key="9">
    <source>
        <dbReference type="Pfam" id="PF01467"/>
    </source>
</evidence>
<dbReference type="Pfam" id="PF00294">
    <property type="entry name" value="PfkB"/>
    <property type="match status" value="1"/>
</dbReference>
<keyword evidence="4" id="KW-0808">Transferase</keyword>
<evidence type="ECO:0000259" key="8">
    <source>
        <dbReference type="Pfam" id="PF00294"/>
    </source>
</evidence>
<proteinExistence type="predicted"/>
<dbReference type="RefSeq" id="WP_135813936.1">
    <property type="nucleotide sequence ID" value="NZ_RQEV01000012.1"/>
</dbReference>
<evidence type="ECO:0000256" key="5">
    <source>
        <dbReference type="ARBA" id="ARBA00022777"/>
    </source>
</evidence>
<dbReference type="Pfam" id="PF01467">
    <property type="entry name" value="CTP_transf_like"/>
    <property type="match status" value="1"/>
</dbReference>
<keyword evidence="11" id="KW-1185">Reference proteome</keyword>
<dbReference type="Gene3D" id="3.40.50.620">
    <property type="entry name" value="HUPs"/>
    <property type="match status" value="1"/>
</dbReference>
<dbReference type="GO" id="GO:0016773">
    <property type="term" value="F:phosphotransferase activity, alcohol group as acceptor"/>
    <property type="evidence" value="ECO:0007669"/>
    <property type="project" value="InterPro"/>
</dbReference>
<keyword evidence="5" id="KW-0418">Kinase</keyword>
<evidence type="ECO:0000256" key="7">
    <source>
        <dbReference type="ARBA" id="ARBA00023277"/>
    </source>
</evidence>
<dbReference type="PANTHER" id="PTHR46969">
    <property type="entry name" value="BIFUNCTIONAL PROTEIN HLDE"/>
    <property type="match status" value="1"/>
</dbReference>
<dbReference type="InterPro" id="IPR002173">
    <property type="entry name" value="Carboh/pur_kinase_PfkB_CS"/>
</dbReference>
<dbReference type="SUPFAM" id="SSF52374">
    <property type="entry name" value="Nucleotidylyl transferase"/>
    <property type="match status" value="1"/>
</dbReference>
<dbReference type="GO" id="GO:0033785">
    <property type="term" value="F:heptose 7-phosphate kinase activity"/>
    <property type="evidence" value="ECO:0007669"/>
    <property type="project" value="TreeGrafter"/>
</dbReference>
<dbReference type="InterPro" id="IPR029056">
    <property type="entry name" value="Ribokinase-like"/>
</dbReference>
<keyword evidence="6" id="KW-0511">Multifunctional enzyme</keyword>
<protein>
    <submittedName>
        <fullName evidence="10">ADP-heptose synthase</fullName>
    </submittedName>
</protein>
<reference evidence="10" key="1">
    <citation type="journal article" date="2019" name="PLoS Negl. Trop. Dis.">
        <title>Revisiting the worldwide diversity of Leptospira species in the environment.</title>
        <authorList>
            <person name="Vincent A.T."/>
            <person name="Schiettekatte O."/>
            <person name="Bourhy P."/>
            <person name="Veyrier F.J."/>
            <person name="Picardeau M."/>
        </authorList>
    </citation>
    <scope>NUCLEOTIDE SEQUENCE [LARGE SCALE GENOMIC DNA]</scope>
    <source>
        <strain evidence="10">SCS5</strain>
    </source>
</reference>
<dbReference type="PROSITE" id="PS00584">
    <property type="entry name" value="PFKB_KINASES_2"/>
    <property type="match status" value="1"/>
</dbReference>
<evidence type="ECO:0000256" key="4">
    <source>
        <dbReference type="ARBA" id="ARBA00022679"/>
    </source>
</evidence>
<dbReference type="UniPathway" id="UPA00958"/>
<evidence type="ECO:0000256" key="1">
    <source>
        <dbReference type="ARBA" id="ARBA00002319"/>
    </source>
</evidence>
<dbReference type="GO" id="GO:0033786">
    <property type="term" value="F:heptose-1-phosphate adenylyltransferase activity"/>
    <property type="evidence" value="ECO:0007669"/>
    <property type="project" value="TreeGrafter"/>
</dbReference>